<dbReference type="Gene3D" id="3.10.490.10">
    <property type="entry name" value="Gamma-glutamyl cyclotransferase-like"/>
    <property type="match status" value="1"/>
</dbReference>
<sequence length="150" mass="17030">METKIYAAYGSNLNLKQMKKRCPKTKVIGKGELFDYKLTFRGKQTGVANVERNAGCSVPVVLWTITKDCEQELDRYEGYPRLYGKEVVTVSTADGERAALVYVMARQYETMPVIPSEYYFEIIRQGYRDNGIDIEPIVVALSEAKAEILI</sequence>
<dbReference type="RefSeq" id="WP_021171060.1">
    <property type="nucleotide sequence ID" value="NZ_CTRP01000014.1"/>
</dbReference>
<evidence type="ECO:0000259" key="4">
    <source>
        <dbReference type="Pfam" id="PF06094"/>
    </source>
</evidence>
<dbReference type="InterPro" id="IPR013024">
    <property type="entry name" value="GGCT-like"/>
</dbReference>
<dbReference type="PANTHER" id="PTHR12935:SF0">
    <property type="entry name" value="GAMMA-GLUTAMYLCYCLOTRANSFERASE"/>
    <property type="match status" value="1"/>
</dbReference>
<name>A0A0U1L3W5_9FIRM</name>
<dbReference type="PANTHER" id="PTHR12935">
    <property type="entry name" value="GAMMA-GLUTAMYLCYCLOTRANSFERASE"/>
    <property type="match status" value="1"/>
</dbReference>
<proteinExistence type="predicted"/>
<dbReference type="InterPro" id="IPR009288">
    <property type="entry name" value="AIG2-like_dom"/>
</dbReference>
<dbReference type="CDD" id="cd06661">
    <property type="entry name" value="GGCT_like"/>
    <property type="match status" value="1"/>
</dbReference>
<feature type="domain" description="Gamma-glutamylcyclotransferase AIG2-like" evidence="4">
    <location>
        <begin position="7"/>
        <end position="119"/>
    </location>
</feature>
<protein>
    <recommendedName>
        <fullName evidence="4">Gamma-glutamylcyclotransferase AIG2-like domain-containing protein</fullName>
    </recommendedName>
</protein>
<dbReference type="InterPro" id="IPR017939">
    <property type="entry name" value="G-Glutamylcylcotransferase"/>
</dbReference>
<gene>
    <name evidence="5" type="ORF">SpAn4DRAFT_0265</name>
</gene>
<evidence type="ECO:0000256" key="1">
    <source>
        <dbReference type="ARBA" id="ARBA00023239"/>
    </source>
</evidence>
<dbReference type="Pfam" id="PF06094">
    <property type="entry name" value="GGACT"/>
    <property type="match status" value="1"/>
</dbReference>
<accession>A0A0U1L3W5</accession>
<dbReference type="InterPro" id="IPR036568">
    <property type="entry name" value="GGCT-like_sf"/>
</dbReference>
<evidence type="ECO:0000256" key="3">
    <source>
        <dbReference type="PIRSR" id="PIRSR617939-2"/>
    </source>
</evidence>
<keyword evidence="1" id="KW-0456">Lyase</keyword>
<keyword evidence="6" id="KW-1185">Reference proteome</keyword>
<feature type="binding site" evidence="3">
    <location>
        <position position="119"/>
    </location>
    <ligand>
        <name>substrate</name>
    </ligand>
</feature>
<dbReference type="AlphaFoldDB" id="A0A0U1L3W5"/>
<organism evidence="5 6">
    <name type="scientific">Sporomusa ovata</name>
    <dbReference type="NCBI Taxonomy" id="2378"/>
    <lineage>
        <taxon>Bacteria</taxon>
        <taxon>Bacillati</taxon>
        <taxon>Bacillota</taxon>
        <taxon>Negativicutes</taxon>
        <taxon>Selenomonadales</taxon>
        <taxon>Sporomusaceae</taxon>
        <taxon>Sporomusa</taxon>
    </lineage>
</organism>
<dbReference type="SUPFAM" id="SSF110857">
    <property type="entry name" value="Gamma-glutamyl cyclotransferase-like"/>
    <property type="match status" value="1"/>
</dbReference>
<feature type="binding site" evidence="3">
    <location>
        <begin position="6"/>
        <end position="11"/>
    </location>
    <ligand>
        <name>substrate</name>
    </ligand>
</feature>
<evidence type="ECO:0000313" key="6">
    <source>
        <dbReference type="Proteomes" id="UP000049855"/>
    </source>
</evidence>
<evidence type="ECO:0000256" key="2">
    <source>
        <dbReference type="PIRSR" id="PIRSR617939-1"/>
    </source>
</evidence>
<reference evidence="6" key="1">
    <citation type="submission" date="2015-03" db="EMBL/GenBank/DDBJ databases">
        <authorList>
            <person name="Nijsse Bart"/>
        </authorList>
    </citation>
    <scope>NUCLEOTIDE SEQUENCE [LARGE SCALE GENOMIC DNA]</scope>
</reference>
<evidence type="ECO:0000313" key="5">
    <source>
        <dbReference type="EMBL" id="CQR73803.1"/>
    </source>
</evidence>
<dbReference type="GO" id="GO:0003839">
    <property type="term" value="F:gamma-glutamylcyclotransferase activity"/>
    <property type="evidence" value="ECO:0007669"/>
    <property type="project" value="InterPro"/>
</dbReference>
<dbReference type="Proteomes" id="UP000049855">
    <property type="component" value="Unassembled WGS sequence"/>
</dbReference>
<dbReference type="EMBL" id="CTRP01000014">
    <property type="protein sequence ID" value="CQR73803.1"/>
    <property type="molecule type" value="Genomic_DNA"/>
</dbReference>
<feature type="active site" description="Proton acceptor" evidence="2">
    <location>
        <position position="77"/>
    </location>
</feature>